<proteinExistence type="inferred from homology"/>
<comment type="caution">
    <text evidence="9">The sequence shown here is derived from an EMBL/GenBank/DDBJ whole genome shotgun (WGS) entry which is preliminary data.</text>
</comment>
<keyword evidence="3" id="KW-0813">Transport</keyword>
<dbReference type="PANTHER" id="PTHR30472">
    <property type="entry name" value="FERRIC ENTEROBACTIN TRANSPORT SYSTEM PERMEASE PROTEIN"/>
    <property type="match status" value="1"/>
</dbReference>
<dbReference type="EMBL" id="JAKFHA010000051">
    <property type="protein sequence ID" value="MCF2533536.1"/>
    <property type="molecule type" value="Genomic_DNA"/>
</dbReference>
<evidence type="ECO:0000313" key="10">
    <source>
        <dbReference type="Proteomes" id="UP001165378"/>
    </source>
</evidence>
<evidence type="ECO:0000256" key="6">
    <source>
        <dbReference type="ARBA" id="ARBA00022989"/>
    </source>
</evidence>
<dbReference type="AlphaFoldDB" id="A0AA41U507"/>
<comment type="similarity">
    <text evidence="2">Belongs to the binding-protein-dependent transport system permease family. FecCD subfamily.</text>
</comment>
<organism evidence="9 10">
    <name type="scientific">Yinghuangia soli</name>
    <dbReference type="NCBI Taxonomy" id="2908204"/>
    <lineage>
        <taxon>Bacteria</taxon>
        <taxon>Bacillati</taxon>
        <taxon>Actinomycetota</taxon>
        <taxon>Actinomycetes</taxon>
        <taxon>Kitasatosporales</taxon>
        <taxon>Streptomycetaceae</taxon>
        <taxon>Yinghuangia</taxon>
    </lineage>
</organism>
<feature type="transmembrane region" description="Helical" evidence="8">
    <location>
        <begin position="155"/>
        <end position="173"/>
    </location>
</feature>
<feature type="transmembrane region" description="Helical" evidence="8">
    <location>
        <begin position="130"/>
        <end position="148"/>
    </location>
</feature>
<name>A0AA41U507_9ACTN</name>
<dbReference type="GO" id="GO:0033214">
    <property type="term" value="P:siderophore-iron import into cell"/>
    <property type="evidence" value="ECO:0007669"/>
    <property type="project" value="TreeGrafter"/>
</dbReference>
<evidence type="ECO:0000256" key="1">
    <source>
        <dbReference type="ARBA" id="ARBA00004651"/>
    </source>
</evidence>
<feature type="transmembrane region" description="Helical" evidence="8">
    <location>
        <begin position="100"/>
        <end position="118"/>
    </location>
</feature>
<comment type="subcellular location">
    <subcellularLocation>
        <location evidence="1">Cell membrane</location>
        <topology evidence="1">Multi-pass membrane protein</topology>
    </subcellularLocation>
</comment>
<reference evidence="9" key="1">
    <citation type="submission" date="2022-01" db="EMBL/GenBank/DDBJ databases">
        <title>Genome-Based Taxonomic Classification of the Phylum Actinobacteria.</title>
        <authorList>
            <person name="Gao Y."/>
        </authorList>
    </citation>
    <scope>NUCLEOTIDE SEQUENCE</scope>
    <source>
        <strain evidence="9">KLBMP 8922</strain>
    </source>
</reference>
<keyword evidence="5 8" id="KW-0812">Transmembrane</keyword>
<evidence type="ECO:0000256" key="3">
    <source>
        <dbReference type="ARBA" id="ARBA00022448"/>
    </source>
</evidence>
<feature type="transmembrane region" description="Helical" evidence="8">
    <location>
        <begin position="185"/>
        <end position="204"/>
    </location>
</feature>
<feature type="transmembrane region" description="Helical" evidence="8">
    <location>
        <begin position="43"/>
        <end position="63"/>
    </location>
</feature>
<feature type="transmembrane region" description="Helical" evidence="8">
    <location>
        <begin position="274"/>
        <end position="300"/>
    </location>
</feature>
<keyword evidence="4" id="KW-1003">Cell membrane</keyword>
<dbReference type="InterPro" id="IPR000522">
    <property type="entry name" value="ABC_transptr_permease_BtuC"/>
</dbReference>
<dbReference type="Pfam" id="PF01032">
    <property type="entry name" value="FecCD"/>
    <property type="match status" value="1"/>
</dbReference>
<gene>
    <name evidence="9" type="ORF">LZ495_40845</name>
</gene>
<feature type="transmembrane region" description="Helical" evidence="8">
    <location>
        <begin position="230"/>
        <end position="254"/>
    </location>
</feature>
<evidence type="ECO:0000256" key="8">
    <source>
        <dbReference type="SAM" id="Phobius"/>
    </source>
</evidence>
<keyword evidence="10" id="KW-1185">Reference proteome</keyword>
<accession>A0AA41U507</accession>
<keyword evidence="6 8" id="KW-1133">Transmembrane helix</keyword>
<dbReference type="Gene3D" id="1.10.3470.10">
    <property type="entry name" value="ABC transporter involved in vitamin B12 uptake, BtuC"/>
    <property type="match status" value="1"/>
</dbReference>
<keyword evidence="7 8" id="KW-0472">Membrane</keyword>
<feature type="transmembrane region" description="Helical" evidence="8">
    <location>
        <begin position="343"/>
        <end position="361"/>
    </location>
</feature>
<dbReference type="Proteomes" id="UP001165378">
    <property type="component" value="Unassembled WGS sequence"/>
</dbReference>
<dbReference type="PANTHER" id="PTHR30472:SF24">
    <property type="entry name" value="FERRIC ENTEROBACTIN TRANSPORT SYSTEM PERMEASE PROTEIN FEPG"/>
    <property type="match status" value="1"/>
</dbReference>
<dbReference type="RefSeq" id="WP_235058310.1">
    <property type="nucleotide sequence ID" value="NZ_JAKFHA010000051.1"/>
</dbReference>
<sequence>MTAPAPERTHPRPARGLVSRGASGRWAVHVDRWGVSARLRVRAVLAVSVLAVLVLGLAATGLFVGGASDLPADDVLRVIVGGGGDFATVFLVQEVRMPRVFTGLLAGMCLGASGMVFQSAGRNPLASPDVIGFTAGASAGAAAQILVFGGGTRAVAGGALAGGLLTGLAVYALTRRDGLAGNRLVVVGVALAAMLTAATSYLLARAKVTDVAPTAEWLAGSLNGRGWDHVATAGAAAALLLPLLAVLGPALRLLELGDDVARGLGVPVERVRLAALFAGVGLASGAVAAAGPIAFVALAAPQIAARFTRSGLSLWASALTGAVLLLGADILTQQLFPGAKLPVGVVTAALGGCYLAAVIGLHRKTA</sequence>
<evidence type="ECO:0000256" key="5">
    <source>
        <dbReference type="ARBA" id="ARBA00022692"/>
    </source>
</evidence>
<evidence type="ECO:0000313" key="9">
    <source>
        <dbReference type="EMBL" id="MCF2533536.1"/>
    </source>
</evidence>
<evidence type="ECO:0000256" key="4">
    <source>
        <dbReference type="ARBA" id="ARBA00022475"/>
    </source>
</evidence>
<dbReference type="GO" id="GO:0005886">
    <property type="term" value="C:plasma membrane"/>
    <property type="evidence" value="ECO:0007669"/>
    <property type="project" value="UniProtKB-SubCell"/>
</dbReference>
<dbReference type="GO" id="GO:0022857">
    <property type="term" value="F:transmembrane transporter activity"/>
    <property type="evidence" value="ECO:0007669"/>
    <property type="project" value="InterPro"/>
</dbReference>
<feature type="transmembrane region" description="Helical" evidence="8">
    <location>
        <begin position="75"/>
        <end position="93"/>
    </location>
</feature>
<dbReference type="CDD" id="cd06550">
    <property type="entry name" value="TM_ABC_iron-siderophores_like"/>
    <property type="match status" value="1"/>
</dbReference>
<evidence type="ECO:0000256" key="2">
    <source>
        <dbReference type="ARBA" id="ARBA00007935"/>
    </source>
</evidence>
<protein>
    <submittedName>
        <fullName evidence="9">Iron chelate uptake ABC transporter family permease subunit</fullName>
    </submittedName>
</protein>
<dbReference type="SUPFAM" id="SSF81345">
    <property type="entry name" value="ABC transporter involved in vitamin B12 uptake, BtuC"/>
    <property type="match status" value="1"/>
</dbReference>
<dbReference type="InterPro" id="IPR037294">
    <property type="entry name" value="ABC_BtuC-like"/>
</dbReference>
<evidence type="ECO:0000256" key="7">
    <source>
        <dbReference type="ARBA" id="ARBA00023136"/>
    </source>
</evidence>
<feature type="transmembrane region" description="Helical" evidence="8">
    <location>
        <begin position="312"/>
        <end position="331"/>
    </location>
</feature>